<dbReference type="VEuPathDB" id="FungiDB:AFLA_008420"/>
<name>A0A5N6H521_ASPFL</name>
<gene>
    <name evidence="4" type="ORF">BDV35DRAFT_402524</name>
</gene>
<dbReference type="PANTHER" id="PTHR10366:SF814">
    <property type="entry name" value="NAD-DEPENDENT EPIMERASE_DEHYDRATASE DOMAIN-CONTAINING PROTEIN"/>
    <property type="match status" value="1"/>
</dbReference>
<dbReference type="AlphaFoldDB" id="A0A5N6H521"/>
<organism evidence="4">
    <name type="scientific">Aspergillus flavus</name>
    <dbReference type="NCBI Taxonomy" id="5059"/>
    <lineage>
        <taxon>Eukaryota</taxon>
        <taxon>Fungi</taxon>
        <taxon>Dikarya</taxon>
        <taxon>Ascomycota</taxon>
        <taxon>Pezizomycotina</taxon>
        <taxon>Eurotiomycetes</taxon>
        <taxon>Eurotiomycetidae</taxon>
        <taxon>Eurotiales</taxon>
        <taxon>Aspergillaceae</taxon>
        <taxon>Aspergillus</taxon>
        <taxon>Aspergillus subgen. Circumdati</taxon>
    </lineage>
</organism>
<dbReference type="PANTHER" id="PTHR10366">
    <property type="entry name" value="NAD DEPENDENT EPIMERASE/DEHYDRATASE"/>
    <property type="match status" value="1"/>
</dbReference>
<dbReference type="EMBL" id="ML734572">
    <property type="protein sequence ID" value="KAB8249385.1"/>
    <property type="molecule type" value="Genomic_DNA"/>
</dbReference>
<comment type="similarity">
    <text evidence="2">Belongs to the NAD(P)-dependent epimerase/dehydratase family. Dihydroflavonol-4-reductase subfamily.</text>
</comment>
<dbReference type="GO" id="GO:0016616">
    <property type="term" value="F:oxidoreductase activity, acting on the CH-OH group of donors, NAD or NADP as acceptor"/>
    <property type="evidence" value="ECO:0007669"/>
    <property type="project" value="TreeGrafter"/>
</dbReference>
<dbReference type="VEuPathDB" id="FungiDB:F9C07_7912"/>
<dbReference type="Gene3D" id="3.40.50.720">
    <property type="entry name" value="NAD(P)-binding Rossmann-like Domain"/>
    <property type="match status" value="1"/>
</dbReference>
<dbReference type="InterPro" id="IPR001509">
    <property type="entry name" value="Epimerase_deHydtase"/>
</dbReference>
<dbReference type="Pfam" id="PF01370">
    <property type="entry name" value="Epimerase"/>
    <property type="match status" value="1"/>
</dbReference>
<dbReference type="Proteomes" id="UP000325434">
    <property type="component" value="Unassembled WGS sequence"/>
</dbReference>
<protein>
    <recommendedName>
        <fullName evidence="3">NAD-dependent epimerase/dehydratase domain-containing protein</fullName>
    </recommendedName>
</protein>
<evidence type="ECO:0000256" key="2">
    <source>
        <dbReference type="ARBA" id="ARBA00023445"/>
    </source>
</evidence>
<dbReference type="InterPro" id="IPR050425">
    <property type="entry name" value="NAD(P)_dehydrat-like"/>
</dbReference>
<keyword evidence="1" id="KW-0560">Oxidoreductase</keyword>
<dbReference type="SUPFAM" id="SSF51735">
    <property type="entry name" value="NAD(P)-binding Rossmann-fold domains"/>
    <property type="match status" value="1"/>
</dbReference>
<sequence>MIPQMKKQHVLLTGANGFTASHILSNLLERGYAVTATVRSQEKAAAIIRTNPSWEGRVKFVIVPDFTKSQPFDEVFQSAGVPFAFVIHTASPVTLQAEDMQKLVIETAVLSVTEILGSAHRHGGTDLKRFVILSSAVTVLNSFEDPARPGPPYTEEEWNPVRIWHRQFPAALECGDGVLGYMVSKVQAERAAWEFMKMNSPAFELTLMNPHIITGPMIHPISGMSSINATNYFVIAKFIDSVHKDELKDMRFPFYHFVDVRDVARSHVDALTNPAAAGRRVYLISELTTPQLVLNIIRKHFPSLRERVPEGNPAQTLPDGVHPTGWDTRISQDILAKGAVDGQWGYISLEKSVIDTVQFMIDNNLI</sequence>
<proteinExistence type="inferred from homology"/>
<feature type="domain" description="NAD-dependent epimerase/dehydratase" evidence="3">
    <location>
        <begin position="10"/>
        <end position="137"/>
    </location>
</feature>
<evidence type="ECO:0000259" key="3">
    <source>
        <dbReference type="Pfam" id="PF01370"/>
    </source>
</evidence>
<dbReference type="InterPro" id="IPR036291">
    <property type="entry name" value="NAD(P)-bd_dom_sf"/>
</dbReference>
<reference evidence="4" key="1">
    <citation type="submission" date="2019-04" db="EMBL/GenBank/DDBJ databases">
        <title>Friends and foes A comparative genomics study of 23 Aspergillus species from section Flavi.</title>
        <authorList>
            <consortium name="DOE Joint Genome Institute"/>
            <person name="Kjaerbolling I."/>
            <person name="Vesth T."/>
            <person name="Frisvad J.C."/>
            <person name="Nybo J.L."/>
            <person name="Theobald S."/>
            <person name="Kildgaard S."/>
            <person name="Isbrandt T."/>
            <person name="Kuo A."/>
            <person name="Sato A."/>
            <person name="Lyhne E.K."/>
            <person name="Kogle M.E."/>
            <person name="Wiebenga A."/>
            <person name="Kun R.S."/>
            <person name="Lubbers R.J."/>
            <person name="Makela M.R."/>
            <person name="Barry K."/>
            <person name="Chovatia M."/>
            <person name="Clum A."/>
            <person name="Daum C."/>
            <person name="Haridas S."/>
            <person name="He G."/>
            <person name="LaButti K."/>
            <person name="Lipzen A."/>
            <person name="Mondo S."/>
            <person name="Riley R."/>
            <person name="Salamov A."/>
            <person name="Simmons B.A."/>
            <person name="Magnuson J.K."/>
            <person name="Henrissat B."/>
            <person name="Mortensen U.H."/>
            <person name="Larsen T.O."/>
            <person name="Devries R.P."/>
            <person name="Grigoriev I.V."/>
            <person name="Machida M."/>
            <person name="Baker S.E."/>
            <person name="Andersen M.R."/>
        </authorList>
    </citation>
    <scope>NUCLEOTIDE SEQUENCE [LARGE SCALE GENOMIC DNA]</scope>
    <source>
        <strain evidence="4">CBS 121.62</strain>
    </source>
</reference>
<accession>A0A5N6H521</accession>
<evidence type="ECO:0000313" key="4">
    <source>
        <dbReference type="EMBL" id="KAB8249385.1"/>
    </source>
</evidence>
<evidence type="ECO:0000256" key="1">
    <source>
        <dbReference type="ARBA" id="ARBA00023002"/>
    </source>
</evidence>